<dbReference type="EMBL" id="CP079194">
    <property type="protein sequence ID" value="QXT39561.1"/>
    <property type="molecule type" value="Genomic_DNA"/>
</dbReference>
<dbReference type="AlphaFoldDB" id="A0A8F6YAZ9"/>
<feature type="domain" description="OmpA-like" evidence="2">
    <location>
        <begin position="85"/>
        <end position="195"/>
    </location>
</feature>
<dbReference type="Pfam" id="PF00691">
    <property type="entry name" value="OmpA"/>
    <property type="match status" value="1"/>
</dbReference>
<dbReference type="PROSITE" id="PS51123">
    <property type="entry name" value="OMPA_2"/>
    <property type="match status" value="1"/>
</dbReference>
<organism evidence="3 4">
    <name type="scientific">Gymnodinialimonas ceratoperidinii</name>
    <dbReference type="NCBI Taxonomy" id="2856823"/>
    <lineage>
        <taxon>Bacteria</taxon>
        <taxon>Pseudomonadati</taxon>
        <taxon>Pseudomonadota</taxon>
        <taxon>Alphaproteobacteria</taxon>
        <taxon>Rhodobacterales</taxon>
        <taxon>Paracoccaceae</taxon>
        <taxon>Gymnodinialimonas</taxon>
    </lineage>
</organism>
<evidence type="ECO:0000313" key="3">
    <source>
        <dbReference type="EMBL" id="QXT39561.1"/>
    </source>
</evidence>
<gene>
    <name evidence="3" type="ORF">KYE46_16840</name>
</gene>
<dbReference type="GO" id="GO:0016020">
    <property type="term" value="C:membrane"/>
    <property type="evidence" value="ECO:0007669"/>
    <property type="project" value="UniProtKB-UniRule"/>
</dbReference>
<reference evidence="3 4" key="1">
    <citation type="submission" date="2021-07" db="EMBL/GenBank/DDBJ databases">
        <title>A novel Jannaschia species isolated from marine dinoflagellate Ceratoperidinium margalefii.</title>
        <authorList>
            <person name="Jiang Y."/>
            <person name="Li Z."/>
        </authorList>
    </citation>
    <scope>NUCLEOTIDE SEQUENCE [LARGE SCALE GENOMIC DNA]</scope>
    <source>
        <strain evidence="3 4">J12C1-MA-4</strain>
    </source>
</reference>
<accession>A0A8F6YAZ9</accession>
<keyword evidence="4" id="KW-1185">Reference proteome</keyword>
<dbReference type="Proteomes" id="UP000825009">
    <property type="component" value="Chromosome"/>
</dbReference>
<evidence type="ECO:0000256" key="1">
    <source>
        <dbReference type="PROSITE-ProRule" id="PRU00473"/>
    </source>
</evidence>
<evidence type="ECO:0000313" key="4">
    <source>
        <dbReference type="Proteomes" id="UP000825009"/>
    </source>
</evidence>
<sequence>MIYALKRGLTRGLTGALGVAVLVAGAFVAAPTPVAAQQQIVISGQVQPGLWVDPDGCLHWVADGGIEGYMEGRVNPENGMPVCLDVNPCGVANTDTLFHTDSARLTGAGRAHLQQFFGQTGAYAYAIYGHTDSRASDEYNMRLSERRARAVANVARSVGARVAREIGYGERRPVAPNDSAANMQRNRRVEIVCYR</sequence>
<name>A0A8F6YAZ9_9RHOB</name>
<keyword evidence="1" id="KW-0472">Membrane</keyword>
<dbReference type="CDD" id="cd07185">
    <property type="entry name" value="OmpA_C-like"/>
    <property type="match status" value="1"/>
</dbReference>
<proteinExistence type="predicted"/>
<dbReference type="InterPro" id="IPR050330">
    <property type="entry name" value="Bact_OuterMem_StrucFunc"/>
</dbReference>
<dbReference type="RefSeq" id="WP_219002297.1">
    <property type="nucleotide sequence ID" value="NZ_CP079194.1"/>
</dbReference>
<evidence type="ECO:0000259" key="2">
    <source>
        <dbReference type="PROSITE" id="PS51123"/>
    </source>
</evidence>
<dbReference type="InterPro" id="IPR006665">
    <property type="entry name" value="OmpA-like"/>
</dbReference>
<protein>
    <submittedName>
        <fullName evidence="3">OmpA family protein</fullName>
    </submittedName>
</protein>
<dbReference type="KEGG" id="gce:KYE46_16840"/>
<dbReference type="PANTHER" id="PTHR30329:SF21">
    <property type="entry name" value="LIPOPROTEIN YIAD-RELATED"/>
    <property type="match status" value="1"/>
</dbReference>
<dbReference type="PANTHER" id="PTHR30329">
    <property type="entry name" value="STATOR ELEMENT OF FLAGELLAR MOTOR COMPLEX"/>
    <property type="match status" value="1"/>
</dbReference>